<keyword evidence="3" id="KW-1185">Reference proteome</keyword>
<gene>
    <name evidence="2" type="ORF">SNEC2469_LOCUS6841</name>
</gene>
<feature type="region of interest" description="Disordered" evidence="1">
    <location>
        <begin position="1"/>
        <end position="21"/>
    </location>
</feature>
<accession>A0A812MV63</accession>
<dbReference type="EMBL" id="CAJNJA010011828">
    <property type="protein sequence ID" value="CAE7280926.1"/>
    <property type="molecule type" value="Genomic_DNA"/>
</dbReference>
<feature type="region of interest" description="Disordered" evidence="1">
    <location>
        <begin position="59"/>
        <end position="144"/>
    </location>
</feature>
<evidence type="ECO:0000256" key="1">
    <source>
        <dbReference type="SAM" id="MobiDB-lite"/>
    </source>
</evidence>
<organism evidence="2 3">
    <name type="scientific">Symbiodinium necroappetens</name>
    <dbReference type="NCBI Taxonomy" id="1628268"/>
    <lineage>
        <taxon>Eukaryota</taxon>
        <taxon>Sar</taxon>
        <taxon>Alveolata</taxon>
        <taxon>Dinophyceae</taxon>
        <taxon>Suessiales</taxon>
        <taxon>Symbiodiniaceae</taxon>
        <taxon>Symbiodinium</taxon>
    </lineage>
</organism>
<proteinExistence type="predicted"/>
<feature type="compositionally biased region" description="Basic residues" evidence="1">
    <location>
        <begin position="92"/>
        <end position="101"/>
    </location>
</feature>
<sequence length="144" mass="15876">AHDLEEATQMPDLDNSTNASGRHGFGQLGANLEFLMLKVAQLETIVELQQIEIHSLNEWKRGQTGGQAAASEAETKAREVAGTQKATEVLKKVLHKHNHQRDRREFSSHQQKRGSEEQRKPKEDEASRSSADEGPATAAPGEDV</sequence>
<feature type="non-terminal residue" evidence="2">
    <location>
        <position position="1"/>
    </location>
</feature>
<name>A0A812MV63_9DINO</name>
<evidence type="ECO:0000313" key="3">
    <source>
        <dbReference type="Proteomes" id="UP000601435"/>
    </source>
</evidence>
<protein>
    <submittedName>
        <fullName evidence="2">Uncharacterized protein</fullName>
    </submittedName>
</protein>
<dbReference type="AlphaFoldDB" id="A0A812MV63"/>
<dbReference type="Proteomes" id="UP000601435">
    <property type="component" value="Unassembled WGS sequence"/>
</dbReference>
<evidence type="ECO:0000313" key="2">
    <source>
        <dbReference type="EMBL" id="CAE7280926.1"/>
    </source>
</evidence>
<feature type="compositionally biased region" description="Basic and acidic residues" evidence="1">
    <location>
        <begin position="102"/>
        <end position="131"/>
    </location>
</feature>
<comment type="caution">
    <text evidence="2">The sequence shown here is derived from an EMBL/GenBank/DDBJ whole genome shotgun (WGS) entry which is preliminary data.</text>
</comment>
<reference evidence="2" key="1">
    <citation type="submission" date="2021-02" db="EMBL/GenBank/DDBJ databases">
        <authorList>
            <person name="Dougan E. K."/>
            <person name="Rhodes N."/>
            <person name="Thang M."/>
            <person name="Chan C."/>
        </authorList>
    </citation>
    <scope>NUCLEOTIDE SEQUENCE</scope>
</reference>